<organism evidence="3 4">
    <name type="scientific">Rhodopila globiformis</name>
    <name type="common">Rhodopseudomonas globiformis</name>
    <dbReference type="NCBI Taxonomy" id="1071"/>
    <lineage>
        <taxon>Bacteria</taxon>
        <taxon>Pseudomonadati</taxon>
        <taxon>Pseudomonadota</taxon>
        <taxon>Alphaproteobacteria</taxon>
        <taxon>Acetobacterales</taxon>
        <taxon>Acetobacteraceae</taxon>
        <taxon>Rhodopila</taxon>
    </lineage>
</organism>
<name>A0A2S6N7C6_RHOGL</name>
<protein>
    <recommendedName>
        <fullName evidence="2">DUF4340 domain-containing protein</fullName>
    </recommendedName>
</protein>
<dbReference type="Pfam" id="PF14238">
    <property type="entry name" value="DUF4340"/>
    <property type="match status" value="1"/>
</dbReference>
<dbReference type="AlphaFoldDB" id="A0A2S6N7C6"/>
<gene>
    <name evidence="3" type="ORF">CCS01_19120</name>
</gene>
<dbReference type="InterPro" id="IPR025641">
    <property type="entry name" value="DUF4340"/>
</dbReference>
<evidence type="ECO:0000256" key="1">
    <source>
        <dbReference type="SAM" id="MobiDB-lite"/>
    </source>
</evidence>
<evidence type="ECO:0000259" key="2">
    <source>
        <dbReference type="Pfam" id="PF14238"/>
    </source>
</evidence>
<sequence>MRGRTAAALVAVAVVVVAGGWYFGTATTPPEQTQVASGSLMFPGLAGKLDKATKLEIVHQGKQTVIEKRPDGAWGIASLHDYPVQPGKLRGVLIGLTELRLVEPRTSDPSEYSRLAVDDPNGAKSEADLVRVVDASGKPLAALIVGHRRVRGQPGMADEVYVRRPGQAQSWLAEGSVRADPDAMQWIDRDVMDIKEDRIASVVVGDKTLVFGRVDGKFTLTEPADHPKLEEYKVDNVGRALEMLSMQAVKPDAEVTGQPAGHSVFTTKDGLVVAVNLLHADKDVWARFAVSGPEKVKAEVHRLAGKLNGWTYEIGSWKEQSLVPTMADLKAPEPPAPQASRPAAPAPVPPPGVALPAPAAGATAAPETGKAASGSEAGKGASSPVDAGKAASPADAGKAAAAAPGAGGQEAAPAEANKAAAASGSGKGASSPADAGKAASPADAGKAAAAPGAGGQEAAPAEANKAAAASGSGKKAADPADSGQAAAPATGTEKHDAPAPAQK</sequence>
<reference evidence="3 4" key="1">
    <citation type="journal article" date="2018" name="Arch. Microbiol.">
        <title>New insights into the metabolic potential of the phototrophic purple bacterium Rhodopila globiformis DSM 161(T) from its draft genome sequence and evidence for a vanadium-dependent nitrogenase.</title>
        <authorList>
            <person name="Imhoff J.F."/>
            <person name="Rahn T."/>
            <person name="Kunzel S."/>
            <person name="Neulinger S.C."/>
        </authorList>
    </citation>
    <scope>NUCLEOTIDE SEQUENCE [LARGE SCALE GENOMIC DNA]</scope>
    <source>
        <strain evidence="3 4">DSM 161</strain>
    </source>
</reference>
<feature type="domain" description="DUF4340" evidence="2">
    <location>
        <begin position="74"/>
        <end position="250"/>
    </location>
</feature>
<feature type="compositionally biased region" description="Low complexity" evidence="1">
    <location>
        <begin position="354"/>
        <end position="489"/>
    </location>
</feature>
<dbReference type="Proteomes" id="UP000239724">
    <property type="component" value="Unassembled WGS sequence"/>
</dbReference>
<feature type="region of interest" description="Disordered" evidence="1">
    <location>
        <begin position="328"/>
        <end position="503"/>
    </location>
</feature>
<dbReference type="OrthoDB" id="7359157at2"/>
<accession>A0A2S6N7C6</accession>
<keyword evidence="4" id="KW-1185">Reference proteome</keyword>
<dbReference type="RefSeq" id="WP_104520417.1">
    <property type="nucleotide sequence ID" value="NZ_NHRY01000210.1"/>
</dbReference>
<proteinExistence type="predicted"/>
<comment type="caution">
    <text evidence="3">The sequence shown here is derived from an EMBL/GenBank/DDBJ whole genome shotgun (WGS) entry which is preliminary data.</text>
</comment>
<evidence type="ECO:0000313" key="4">
    <source>
        <dbReference type="Proteomes" id="UP000239724"/>
    </source>
</evidence>
<dbReference type="EMBL" id="NHRY01000210">
    <property type="protein sequence ID" value="PPQ30511.1"/>
    <property type="molecule type" value="Genomic_DNA"/>
</dbReference>
<evidence type="ECO:0000313" key="3">
    <source>
        <dbReference type="EMBL" id="PPQ30511.1"/>
    </source>
</evidence>
<feature type="compositionally biased region" description="Pro residues" evidence="1">
    <location>
        <begin position="344"/>
        <end position="353"/>
    </location>
</feature>